<sequence length="63" mass="6803">MDQVCLAQADHAGVPVSCAACAFGAHAECLDGVELHLMQRVDAPTPSWITLSRKWPVPRVCWG</sequence>
<name>A0ABQ2W1L8_9ACTN</name>
<accession>A0ABQ2W1L8</accession>
<gene>
    <name evidence="1" type="ORF">GCM10015535_30580</name>
</gene>
<evidence type="ECO:0000313" key="1">
    <source>
        <dbReference type="EMBL" id="GGV84810.1"/>
    </source>
</evidence>
<reference evidence="2" key="1">
    <citation type="journal article" date="2019" name="Int. J. Syst. Evol. Microbiol.">
        <title>The Global Catalogue of Microorganisms (GCM) 10K type strain sequencing project: providing services to taxonomists for standard genome sequencing and annotation.</title>
        <authorList>
            <consortium name="The Broad Institute Genomics Platform"/>
            <consortium name="The Broad Institute Genome Sequencing Center for Infectious Disease"/>
            <person name="Wu L."/>
            <person name="Ma J."/>
        </authorList>
    </citation>
    <scope>NUCLEOTIDE SEQUENCE [LARGE SCALE GENOMIC DNA]</scope>
    <source>
        <strain evidence="2">JCM 4376</strain>
    </source>
</reference>
<dbReference type="EMBL" id="BMTF01000008">
    <property type="protein sequence ID" value="GGV84810.1"/>
    <property type="molecule type" value="Genomic_DNA"/>
</dbReference>
<organism evidence="1 2">
    <name type="scientific">Streptomyces gelaticus</name>
    <dbReference type="NCBI Taxonomy" id="285446"/>
    <lineage>
        <taxon>Bacteria</taxon>
        <taxon>Bacillati</taxon>
        <taxon>Actinomycetota</taxon>
        <taxon>Actinomycetes</taxon>
        <taxon>Kitasatosporales</taxon>
        <taxon>Streptomycetaceae</taxon>
        <taxon>Streptomyces</taxon>
    </lineage>
</organism>
<keyword evidence="2" id="KW-1185">Reference proteome</keyword>
<evidence type="ECO:0000313" key="2">
    <source>
        <dbReference type="Proteomes" id="UP000660675"/>
    </source>
</evidence>
<comment type="caution">
    <text evidence="1">The sequence shown here is derived from an EMBL/GenBank/DDBJ whole genome shotgun (WGS) entry which is preliminary data.</text>
</comment>
<protein>
    <submittedName>
        <fullName evidence="1">Uncharacterized protein</fullName>
    </submittedName>
</protein>
<proteinExistence type="predicted"/>
<dbReference type="Proteomes" id="UP000660675">
    <property type="component" value="Unassembled WGS sequence"/>
</dbReference>